<sequence length="473" mass="56684">MRNFKLFQILSQFDKLEQNRIRKFISSPYFNKDKVVLALFELVVDEINAGSQGEWPKERIWDKLATELPFDDTRLRKYQSDLLKLIEQFLIQQEFEADTFASQAYLLRSIKKKKLRKLHNSTLKTVKEIPEKTPHRDGNYYLGQFLVETSYDQLISDFEEKKTEKTNLEEMSKLLDYFYIGEKLKIYCEVLSRKKFAKHEYDISLIDEILSFAERFEYQEIPFIAIYYQIFKMYVEPQEVNHYYKFQNLLSESSHFFPSSQEKVFYDFAQNYCINQLNQGNSLFLKELFGVYKDVIAKGFFTIEGRMESLEFRNIVVVGLRMGEYEWTENFINNYIKLLPTEIRENTRSFNLSQLYFYQKKYSNVIRILQEVEYNDYITNLNAKTTLLMTYYEVGEIDPLFNLLESFRVYLNRNKEIPSARKINYKNLIKFTKRLISLPPSDTKLLTVIKEEVMSTKNIPSRDWLLEKIAELE</sequence>
<evidence type="ECO:0000313" key="1">
    <source>
        <dbReference type="EMBL" id="AEE48988.1"/>
    </source>
</evidence>
<protein>
    <submittedName>
        <fullName evidence="1">Uncharacterized protein</fullName>
    </submittedName>
</protein>
<gene>
    <name evidence="1" type="ordered locus">Halhy_1090</name>
</gene>
<dbReference type="HOGENOM" id="CLU_044325_0_0_10"/>
<dbReference type="AlphaFoldDB" id="F4KRJ9"/>
<keyword evidence="2" id="KW-1185">Reference proteome</keyword>
<proteinExistence type="predicted"/>
<dbReference type="OrthoDB" id="1490979at2"/>
<reference key="2">
    <citation type="submission" date="2011-04" db="EMBL/GenBank/DDBJ databases">
        <title>Complete sequence of chromosome of Haliscomenobacter hydrossis DSM 1100.</title>
        <authorList>
            <consortium name="US DOE Joint Genome Institute (JGI-PGF)"/>
            <person name="Lucas S."/>
            <person name="Han J."/>
            <person name="Lapidus A."/>
            <person name="Bruce D."/>
            <person name="Goodwin L."/>
            <person name="Pitluck S."/>
            <person name="Peters L."/>
            <person name="Kyrpides N."/>
            <person name="Mavromatis K."/>
            <person name="Ivanova N."/>
            <person name="Ovchinnikova G."/>
            <person name="Pagani I."/>
            <person name="Daligault H."/>
            <person name="Detter J.C."/>
            <person name="Han C."/>
            <person name="Land M."/>
            <person name="Hauser L."/>
            <person name="Markowitz V."/>
            <person name="Cheng J.-F."/>
            <person name="Hugenholtz P."/>
            <person name="Woyke T."/>
            <person name="Wu D."/>
            <person name="Verbarg S."/>
            <person name="Frueling A."/>
            <person name="Brambilla E."/>
            <person name="Klenk H.-P."/>
            <person name="Eisen J.A."/>
        </authorList>
    </citation>
    <scope>NUCLEOTIDE SEQUENCE</scope>
    <source>
        <strain>DSM 1100</strain>
    </source>
</reference>
<accession>F4KRJ9</accession>
<dbReference type="RefSeq" id="WP_013763543.1">
    <property type="nucleotide sequence ID" value="NC_015510.1"/>
</dbReference>
<dbReference type="KEGG" id="hhy:Halhy_1090"/>
<organism evidence="1 2">
    <name type="scientific">Haliscomenobacter hydrossis (strain ATCC 27775 / DSM 1100 / LMG 10767 / O)</name>
    <dbReference type="NCBI Taxonomy" id="760192"/>
    <lineage>
        <taxon>Bacteria</taxon>
        <taxon>Pseudomonadati</taxon>
        <taxon>Bacteroidota</taxon>
        <taxon>Saprospiria</taxon>
        <taxon>Saprospirales</taxon>
        <taxon>Haliscomenobacteraceae</taxon>
        <taxon>Haliscomenobacter</taxon>
    </lineage>
</organism>
<name>F4KRJ9_HALH1</name>
<evidence type="ECO:0000313" key="2">
    <source>
        <dbReference type="Proteomes" id="UP000008461"/>
    </source>
</evidence>
<reference evidence="1 2" key="1">
    <citation type="journal article" date="2011" name="Stand. Genomic Sci.">
        <title>Complete genome sequence of Haliscomenobacter hydrossis type strain (O).</title>
        <authorList>
            <consortium name="US DOE Joint Genome Institute (JGI-PGF)"/>
            <person name="Daligault H."/>
            <person name="Lapidus A."/>
            <person name="Zeytun A."/>
            <person name="Nolan M."/>
            <person name="Lucas S."/>
            <person name="Del Rio T.G."/>
            <person name="Tice H."/>
            <person name="Cheng J.F."/>
            <person name="Tapia R."/>
            <person name="Han C."/>
            <person name="Goodwin L."/>
            <person name="Pitluck S."/>
            <person name="Liolios K."/>
            <person name="Pagani I."/>
            <person name="Ivanova N."/>
            <person name="Huntemann M."/>
            <person name="Mavromatis K."/>
            <person name="Mikhailova N."/>
            <person name="Pati A."/>
            <person name="Chen A."/>
            <person name="Palaniappan K."/>
            <person name="Land M."/>
            <person name="Hauser L."/>
            <person name="Brambilla E.M."/>
            <person name="Rohde M."/>
            <person name="Verbarg S."/>
            <person name="Goker M."/>
            <person name="Bristow J."/>
            <person name="Eisen J.A."/>
            <person name="Markowitz V."/>
            <person name="Hugenholtz P."/>
            <person name="Kyrpides N.C."/>
            <person name="Klenk H.P."/>
            <person name="Woyke T."/>
        </authorList>
    </citation>
    <scope>NUCLEOTIDE SEQUENCE [LARGE SCALE GENOMIC DNA]</scope>
    <source>
        <strain evidence="2">ATCC 27775 / DSM 1100 / LMG 10767 / O</strain>
    </source>
</reference>
<dbReference type="Proteomes" id="UP000008461">
    <property type="component" value="Chromosome"/>
</dbReference>
<dbReference type="EMBL" id="CP002691">
    <property type="protein sequence ID" value="AEE48988.1"/>
    <property type="molecule type" value="Genomic_DNA"/>
</dbReference>